<evidence type="ECO:0000256" key="1">
    <source>
        <dbReference type="SAM" id="MobiDB-lite"/>
    </source>
</evidence>
<feature type="transmembrane region" description="Helical" evidence="2">
    <location>
        <begin position="105"/>
        <end position="131"/>
    </location>
</feature>
<organism evidence="3 4">
    <name type="scientific">Catenaria anguillulae PL171</name>
    <dbReference type="NCBI Taxonomy" id="765915"/>
    <lineage>
        <taxon>Eukaryota</taxon>
        <taxon>Fungi</taxon>
        <taxon>Fungi incertae sedis</taxon>
        <taxon>Blastocladiomycota</taxon>
        <taxon>Blastocladiomycetes</taxon>
        <taxon>Blastocladiales</taxon>
        <taxon>Catenariaceae</taxon>
        <taxon>Catenaria</taxon>
    </lineage>
</organism>
<keyword evidence="2" id="KW-0812">Transmembrane</keyword>
<dbReference type="AlphaFoldDB" id="A0A1Y2HE05"/>
<evidence type="ECO:0000256" key="2">
    <source>
        <dbReference type="SAM" id="Phobius"/>
    </source>
</evidence>
<dbReference type="EMBL" id="MCFL01000041">
    <property type="protein sequence ID" value="ORZ32806.1"/>
    <property type="molecule type" value="Genomic_DNA"/>
</dbReference>
<accession>A0A1Y2HE05</accession>
<feature type="compositionally biased region" description="Low complexity" evidence="1">
    <location>
        <begin position="37"/>
        <end position="57"/>
    </location>
</feature>
<gene>
    <name evidence="3" type="ORF">BCR44DRAFT_1501669</name>
</gene>
<comment type="caution">
    <text evidence="3">The sequence shown here is derived from an EMBL/GenBank/DDBJ whole genome shotgun (WGS) entry which is preliminary data.</text>
</comment>
<dbReference type="Pfam" id="PF22673">
    <property type="entry name" value="MCP-like_PDC_1"/>
    <property type="match status" value="1"/>
</dbReference>
<evidence type="ECO:0000313" key="3">
    <source>
        <dbReference type="EMBL" id="ORZ32806.1"/>
    </source>
</evidence>
<sequence>MQFIISHHGSQPRRPQWGQSLTASSPPIATPSPPSAAPVLASPPSRSRSRPSFLGRRPSLAPILNRLNLRPPAGLQHERLSTTVPVSASAESGTLGDPALKRPKVLIPFGAILSGFMLVLAGLVAPLSWYFTNSAGVSTSFQFANQLQTALLDHAVSSIVIHVDAAERLTGLQQRNWRSGNFQLSNKTLVMRQLFDRLKYNQDLIVTQSFTTYLGELWGYYTYDIDAQDRILKVAATNSNYNATNDSWVTIVNRTDVNSVAWTPVYVWQNVAWLTQSRPIFNPSGAYIGVASSDLELTFLRGLLEARVKAVTRPTSMYAFEANSEYIIGTSVSSLDMFVRQGTQRVAVAPKTMKQVGDTDPLVRKIHEKLLLERGRKLTELGNATETITSVASSNNATASGGSANWIVSTQTIQWNSIHWVILQVMNEEEVMREINVGSYQAAGAVAGLLVGCILVAVFFSLAFSKSLDKVTRYLNKITDSDFMALDPTDFDLSPMSANPSGSNGGVGGRGASGVAVHELSLCLDIRRIQEAFAGMVRSFVRAAHERSTTVAAVGGASSPRNSATIHATSALENDE</sequence>
<evidence type="ECO:0000313" key="4">
    <source>
        <dbReference type="Proteomes" id="UP000193411"/>
    </source>
</evidence>
<keyword evidence="2" id="KW-1133">Transmembrane helix</keyword>
<dbReference type="Proteomes" id="UP000193411">
    <property type="component" value="Unassembled WGS sequence"/>
</dbReference>
<evidence type="ECO:0008006" key="5">
    <source>
        <dbReference type="Google" id="ProtNLM"/>
    </source>
</evidence>
<feature type="compositionally biased region" description="Polar residues" evidence="1">
    <location>
        <begin position="559"/>
        <end position="576"/>
    </location>
</feature>
<protein>
    <recommendedName>
        <fullName evidence="5">Cache domain-containing protein</fullName>
    </recommendedName>
</protein>
<keyword evidence="4" id="KW-1185">Reference proteome</keyword>
<feature type="region of interest" description="Disordered" evidence="1">
    <location>
        <begin position="554"/>
        <end position="576"/>
    </location>
</feature>
<proteinExistence type="predicted"/>
<dbReference type="OrthoDB" id="5594340at2759"/>
<dbReference type="Gene3D" id="3.30.450.20">
    <property type="entry name" value="PAS domain"/>
    <property type="match status" value="1"/>
</dbReference>
<keyword evidence="2" id="KW-0472">Membrane</keyword>
<feature type="region of interest" description="Disordered" evidence="1">
    <location>
        <begin position="1"/>
        <end position="57"/>
    </location>
</feature>
<reference evidence="3 4" key="1">
    <citation type="submission" date="2016-07" db="EMBL/GenBank/DDBJ databases">
        <title>Pervasive Adenine N6-methylation of Active Genes in Fungi.</title>
        <authorList>
            <consortium name="DOE Joint Genome Institute"/>
            <person name="Mondo S.J."/>
            <person name="Dannebaum R.O."/>
            <person name="Kuo R.C."/>
            <person name="Labutti K."/>
            <person name="Haridas S."/>
            <person name="Kuo A."/>
            <person name="Salamov A."/>
            <person name="Ahrendt S.R."/>
            <person name="Lipzen A."/>
            <person name="Sullivan W."/>
            <person name="Andreopoulos W.B."/>
            <person name="Clum A."/>
            <person name="Lindquist E."/>
            <person name="Daum C."/>
            <person name="Ramamoorthy G.K."/>
            <person name="Gryganskyi A."/>
            <person name="Culley D."/>
            <person name="Magnuson J.K."/>
            <person name="James T.Y."/>
            <person name="O'Malley M.A."/>
            <person name="Stajich J.E."/>
            <person name="Spatafora J.W."/>
            <person name="Visel A."/>
            <person name="Grigoriev I.V."/>
        </authorList>
    </citation>
    <scope>NUCLEOTIDE SEQUENCE [LARGE SCALE GENOMIC DNA]</scope>
    <source>
        <strain evidence="3 4">PL171</strain>
    </source>
</reference>
<name>A0A1Y2HE05_9FUNG</name>
<feature type="transmembrane region" description="Helical" evidence="2">
    <location>
        <begin position="442"/>
        <end position="464"/>
    </location>
</feature>